<keyword evidence="3" id="KW-0645">Protease</keyword>
<dbReference type="RefSeq" id="WP_109271796.1">
    <property type="nucleotide sequence ID" value="NZ_QFFF01000001.1"/>
</dbReference>
<comment type="similarity">
    <text evidence="1">Belongs to the peptidase M17 family.</text>
</comment>
<evidence type="ECO:0000256" key="5">
    <source>
        <dbReference type="ARBA" id="ARBA00023211"/>
    </source>
</evidence>
<dbReference type="SUPFAM" id="SSF53187">
    <property type="entry name" value="Zn-dependent exopeptidases"/>
    <property type="match status" value="1"/>
</dbReference>
<evidence type="ECO:0000313" key="7">
    <source>
        <dbReference type="EMBL" id="PWG03657.1"/>
    </source>
</evidence>
<evidence type="ECO:0000259" key="6">
    <source>
        <dbReference type="PROSITE" id="PS00631"/>
    </source>
</evidence>
<comment type="caution">
    <text evidence="7">The sequence shown here is derived from an EMBL/GenBank/DDBJ whole genome shotgun (WGS) entry which is preliminary data.</text>
</comment>
<dbReference type="PANTHER" id="PTHR11963:SF20">
    <property type="entry name" value="PEPTIDASE B"/>
    <property type="match status" value="1"/>
</dbReference>
<dbReference type="AlphaFoldDB" id="A0A2U2J5R4"/>
<evidence type="ECO:0000256" key="4">
    <source>
        <dbReference type="ARBA" id="ARBA00022801"/>
    </source>
</evidence>
<evidence type="ECO:0000256" key="1">
    <source>
        <dbReference type="ARBA" id="ARBA00009528"/>
    </source>
</evidence>
<dbReference type="GO" id="GO:0030145">
    <property type="term" value="F:manganese ion binding"/>
    <property type="evidence" value="ECO:0007669"/>
    <property type="project" value="InterPro"/>
</dbReference>
<accession>A0A2U2J5R4</accession>
<gene>
    <name evidence="7" type="ORF">DF286_12800</name>
</gene>
<dbReference type="PROSITE" id="PS00631">
    <property type="entry name" value="CYTOSOL_AP"/>
    <property type="match status" value="1"/>
</dbReference>
<dbReference type="Gene3D" id="3.40.220.10">
    <property type="entry name" value="Leucine Aminopeptidase, subunit E, domain 1"/>
    <property type="match status" value="1"/>
</dbReference>
<feature type="domain" description="Cytosol aminopeptidase" evidence="6">
    <location>
        <begin position="309"/>
        <end position="316"/>
    </location>
</feature>
<dbReference type="Proteomes" id="UP000245916">
    <property type="component" value="Unassembled WGS sequence"/>
</dbReference>
<dbReference type="Gene3D" id="3.40.630.10">
    <property type="entry name" value="Zn peptidases"/>
    <property type="match status" value="1"/>
</dbReference>
<evidence type="ECO:0000256" key="3">
    <source>
        <dbReference type="ARBA" id="ARBA00022670"/>
    </source>
</evidence>
<dbReference type="GO" id="GO:0005737">
    <property type="term" value="C:cytoplasm"/>
    <property type="evidence" value="ECO:0007669"/>
    <property type="project" value="InterPro"/>
</dbReference>
<organism evidence="7 8">
    <name type="scientific">Allosphingosinicella humi</name>
    <dbReference type="NCBI Taxonomy" id="2068657"/>
    <lineage>
        <taxon>Bacteria</taxon>
        <taxon>Pseudomonadati</taxon>
        <taxon>Pseudomonadota</taxon>
        <taxon>Alphaproteobacteria</taxon>
        <taxon>Sphingomonadales</taxon>
        <taxon>Sphingomonadaceae</taxon>
        <taxon>Allosphingosinicella</taxon>
    </lineage>
</organism>
<dbReference type="EMBL" id="QFFF01000001">
    <property type="protein sequence ID" value="PWG03657.1"/>
    <property type="molecule type" value="Genomic_DNA"/>
</dbReference>
<evidence type="ECO:0000313" key="8">
    <source>
        <dbReference type="Proteomes" id="UP000245916"/>
    </source>
</evidence>
<dbReference type="CDD" id="cd00433">
    <property type="entry name" value="Peptidase_M17"/>
    <property type="match status" value="1"/>
</dbReference>
<dbReference type="GO" id="GO:0070006">
    <property type="term" value="F:metalloaminopeptidase activity"/>
    <property type="evidence" value="ECO:0007669"/>
    <property type="project" value="InterPro"/>
</dbReference>
<sequence>MNDMSALVHPAKGQPATLLHLVDKKGFDTWLGGQPERVRQAVAAQGFKGEGFQLAILPGEKEGWSALLGVANVDELSPWCLAKAAETLPEGTYRVADRSPGPAVLGWLLGQYRFERYKKEPSKKGPRILLTDDPARIDETALIAEATNLVRDLVNIPAGELGPAELQKAAEALASECGASVAVTSGADLAAGYPMIHAVGMAATAERAPRLIELEWGDPRNPRLAIVGKGVVFDSGGLDIKPAAGMRLMKKDMGGAAHALALARLVMKSRLPVRLHLLIPAVENAISGAAFRPGDVLRSRKGLTVEIGNTDAEGRLILGDALSKAAEDKPELILDFATLTGAARIALGPDLPPVFANRDDLAEDLLKGGEAVSDPVWRMPLWKHYEEMLASDIADLGNAADSPMAGSVTAALFLQKFVPDEIAWAHFDTFAWRPAAKPGRPKGGDALGLRAAWQMLRARYRK</sequence>
<dbReference type="Pfam" id="PF00883">
    <property type="entry name" value="Peptidase_M17"/>
    <property type="match status" value="1"/>
</dbReference>
<dbReference type="PRINTS" id="PR00481">
    <property type="entry name" value="LAMNOPPTDASE"/>
</dbReference>
<keyword evidence="8" id="KW-1185">Reference proteome</keyword>
<name>A0A2U2J5R4_9SPHN</name>
<keyword evidence="5" id="KW-0464">Manganese</keyword>
<dbReference type="InterPro" id="IPR048816">
    <property type="entry name" value="Peptidase_M17_N_1"/>
</dbReference>
<dbReference type="PANTHER" id="PTHR11963">
    <property type="entry name" value="LEUCINE AMINOPEPTIDASE-RELATED"/>
    <property type="match status" value="1"/>
</dbReference>
<dbReference type="InterPro" id="IPR011356">
    <property type="entry name" value="Leucine_aapep/pepB"/>
</dbReference>
<dbReference type="GO" id="GO:0006508">
    <property type="term" value="P:proteolysis"/>
    <property type="evidence" value="ECO:0007669"/>
    <property type="project" value="UniProtKB-KW"/>
</dbReference>
<keyword evidence="4" id="KW-0378">Hydrolase</keyword>
<reference evidence="7 8" key="1">
    <citation type="submission" date="2018-05" db="EMBL/GenBank/DDBJ databases">
        <title>Genome of Sphingosinicella humi QZX222.</title>
        <authorList>
            <person name="Qiao Z."/>
            <person name="Wang G."/>
        </authorList>
    </citation>
    <scope>NUCLEOTIDE SEQUENCE [LARGE SCALE GENOMIC DNA]</scope>
    <source>
        <strain evidence="7 8">QZX222</strain>
    </source>
</reference>
<evidence type="ECO:0000256" key="2">
    <source>
        <dbReference type="ARBA" id="ARBA00022438"/>
    </source>
</evidence>
<dbReference type="InterPro" id="IPR043472">
    <property type="entry name" value="Macro_dom-like"/>
</dbReference>
<proteinExistence type="inferred from homology"/>
<dbReference type="Pfam" id="PF21337">
    <property type="entry name" value="Peptidase_M17_N_1"/>
    <property type="match status" value="1"/>
</dbReference>
<dbReference type="OrthoDB" id="9809354at2"/>
<protein>
    <submittedName>
        <fullName evidence="7">Aminopeptidase</fullName>
    </submittedName>
</protein>
<keyword evidence="2 7" id="KW-0031">Aminopeptidase</keyword>
<dbReference type="InterPro" id="IPR000819">
    <property type="entry name" value="Peptidase_M17_C"/>
</dbReference>